<dbReference type="PROSITE" id="PS00092">
    <property type="entry name" value="N6_MTASE"/>
    <property type="match status" value="1"/>
</dbReference>
<dbReference type="GO" id="GO:0003676">
    <property type="term" value="F:nucleic acid binding"/>
    <property type="evidence" value="ECO:0007669"/>
    <property type="project" value="InterPro"/>
</dbReference>
<dbReference type="Proteomes" id="UP000095751">
    <property type="component" value="Unassembled WGS sequence"/>
</dbReference>
<gene>
    <name evidence="1" type="ORF">FRACYDRAFT_161387</name>
</gene>
<dbReference type="EMBL" id="KV784359">
    <property type="protein sequence ID" value="OEU15218.1"/>
    <property type="molecule type" value="Genomic_DNA"/>
</dbReference>
<dbReference type="AlphaFoldDB" id="A0A1E7FAM9"/>
<accession>A0A1E7FAM9</accession>
<sequence>HPFIVDDSDHCETPLNAYQDLEVVLDRLLFGNGGKKKKQRSELIIYDPYYCDGGVKDKLSSMGYTNVINNNRDFYKDISTNSIPEYDVLITNPPYSADHIEKILEYVNKNKNKPCFLLLPHFVYTKDYYERTIGRCCNSNNNNSNNAFLYFLIPEIRYAYVPPDWVNQRRGSKALAKGKETTAPFPSFWY</sequence>
<dbReference type="OrthoDB" id="203687at2759"/>
<proteinExistence type="predicted"/>
<dbReference type="PANTHER" id="PTHR39444:SF3">
    <property type="entry name" value="SITE-SPECIFIC DNA-METHYLTRANSFERASE (ADENINE-SPECIFIC)"/>
    <property type="match status" value="1"/>
</dbReference>
<name>A0A1E7FAM9_9STRA</name>
<evidence type="ECO:0000313" key="2">
    <source>
        <dbReference type="Proteomes" id="UP000095751"/>
    </source>
</evidence>
<dbReference type="GO" id="GO:0008168">
    <property type="term" value="F:methyltransferase activity"/>
    <property type="evidence" value="ECO:0007669"/>
    <property type="project" value="InterPro"/>
</dbReference>
<dbReference type="InterPro" id="IPR002052">
    <property type="entry name" value="DNA_methylase_N6_adenine_CS"/>
</dbReference>
<evidence type="ECO:0008006" key="3">
    <source>
        <dbReference type="Google" id="ProtNLM"/>
    </source>
</evidence>
<feature type="non-terminal residue" evidence="1">
    <location>
        <position position="190"/>
    </location>
</feature>
<keyword evidence="2" id="KW-1185">Reference proteome</keyword>
<dbReference type="GO" id="GO:0032259">
    <property type="term" value="P:methylation"/>
    <property type="evidence" value="ECO:0007669"/>
    <property type="project" value="InterPro"/>
</dbReference>
<reference evidence="1 2" key="1">
    <citation type="submission" date="2016-09" db="EMBL/GenBank/DDBJ databases">
        <title>Extensive genetic diversity and differential bi-allelic expression allows diatom success in the polar Southern Ocean.</title>
        <authorList>
            <consortium name="DOE Joint Genome Institute"/>
            <person name="Mock T."/>
            <person name="Otillar R.P."/>
            <person name="Strauss J."/>
            <person name="Dupont C."/>
            <person name="Frickenhaus S."/>
            <person name="Maumus F."/>
            <person name="Mcmullan M."/>
            <person name="Sanges R."/>
            <person name="Schmutz J."/>
            <person name="Toseland A."/>
            <person name="Valas R."/>
            <person name="Veluchamy A."/>
            <person name="Ward B.J."/>
            <person name="Allen A."/>
            <person name="Barry K."/>
            <person name="Falciatore A."/>
            <person name="Ferrante M."/>
            <person name="Fortunato A.E."/>
            <person name="Gloeckner G."/>
            <person name="Gruber A."/>
            <person name="Hipkin R."/>
            <person name="Janech M."/>
            <person name="Kroth P."/>
            <person name="Leese F."/>
            <person name="Lindquist E."/>
            <person name="Lyon B.R."/>
            <person name="Martin J."/>
            <person name="Mayer C."/>
            <person name="Parker M."/>
            <person name="Quesneville H."/>
            <person name="Raymond J."/>
            <person name="Uhlig C."/>
            <person name="Valentin K.U."/>
            <person name="Worden A.Z."/>
            <person name="Armbrust E.V."/>
            <person name="Bowler C."/>
            <person name="Green B."/>
            <person name="Moulton V."/>
            <person name="Van Oosterhout C."/>
            <person name="Grigoriev I."/>
        </authorList>
    </citation>
    <scope>NUCLEOTIDE SEQUENCE [LARGE SCALE GENOMIC DNA]</scope>
    <source>
        <strain evidence="1 2">CCMP1102</strain>
    </source>
</reference>
<dbReference type="KEGG" id="fcy:FRACYDRAFT_161387"/>
<organism evidence="1 2">
    <name type="scientific">Fragilariopsis cylindrus CCMP1102</name>
    <dbReference type="NCBI Taxonomy" id="635003"/>
    <lineage>
        <taxon>Eukaryota</taxon>
        <taxon>Sar</taxon>
        <taxon>Stramenopiles</taxon>
        <taxon>Ochrophyta</taxon>
        <taxon>Bacillariophyta</taxon>
        <taxon>Bacillariophyceae</taxon>
        <taxon>Bacillariophycidae</taxon>
        <taxon>Bacillariales</taxon>
        <taxon>Bacillariaceae</taxon>
        <taxon>Fragilariopsis</taxon>
    </lineage>
</organism>
<evidence type="ECO:0000313" key="1">
    <source>
        <dbReference type="EMBL" id="OEU15218.1"/>
    </source>
</evidence>
<dbReference type="InParanoid" id="A0A1E7FAM9"/>
<dbReference type="PANTHER" id="PTHR39444">
    <property type="entry name" value="SITE-SPECIFIC DNA-METHYLTRANSFERASE (ADENINE-SPECIFIC)"/>
    <property type="match status" value="1"/>
</dbReference>
<protein>
    <recommendedName>
        <fullName evidence="3">DNA methyltransferase</fullName>
    </recommendedName>
</protein>
<feature type="non-terminal residue" evidence="1">
    <location>
        <position position="1"/>
    </location>
</feature>